<accession>A0A3N2Q0C8</accession>
<evidence type="ECO:0000313" key="2">
    <source>
        <dbReference type="Proteomes" id="UP000272025"/>
    </source>
</evidence>
<dbReference type="GeneID" id="39579548"/>
<proteinExistence type="predicted"/>
<dbReference type="AlphaFoldDB" id="A0A3N2Q0C8"/>
<name>A0A3N2Q0C8_SODAK</name>
<organism evidence="1 2">
    <name type="scientific">Sodiomyces alkalinus (strain CBS 110278 / VKM F-3762 / F11)</name>
    <name type="common">Alkaliphilic filamentous fungus</name>
    <dbReference type="NCBI Taxonomy" id="1314773"/>
    <lineage>
        <taxon>Eukaryota</taxon>
        <taxon>Fungi</taxon>
        <taxon>Dikarya</taxon>
        <taxon>Ascomycota</taxon>
        <taxon>Pezizomycotina</taxon>
        <taxon>Sordariomycetes</taxon>
        <taxon>Hypocreomycetidae</taxon>
        <taxon>Glomerellales</taxon>
        <taxon>Plectosphaerellaceae</taxon>
        <taxon>Sodiomyces</taxon>
    </lineage>
</organism>
<evidence type="ECO:0000313" key="1">
    <source>
        <dbReference type="EMBL" id="ROT40192.1"/>
    </source>
</evidence>
<protein>
    <submittedName>
        <fullName evidence="1">Uncharacterized protein</fullName>
    </submittedName>
</protein>
<dbReference type="Proteomes" id="UP000272025">
    <property type="component" value="Unassembled WGS sequence"/>
</dbReference>
<dbReference type="EMBL" id="ML119052">
    <property type="protein sequence ID" value="ROT40192.1"/>
    <property type="molecule type" value="Genomic_DNA"/>
</dbReference>
<dbReference type="RefSeq" id="XP_028467998.1">
    <property type="nucleotide sequence ID" value="XM_028611070.1"/>
</dbReference>
<gene>
    <name evidence="1" type="ORF">SODALDRAFT_329866</name>
</gene>
<sequence>MMLLRTQCQGQDVSIASPGSKCEKGLGLGNPMCYELHFSSAGTATIRNMHSGRHSYEYDLGSV</sequence>
<reference evidence="1 2" key="1">
    <citation type="journal article" date="2018" name="Mol. Ecol.">
        <title>The obligate alkalophilic soda-lake fungus Sodiomyces alkalinus has shifted to a protein diet.</title>
        <authorList>
            <person name="Grum-Grzhimaylo A.A."/>
            <person name="Falkoski D.L."/>
            <person name="van den Heuvel J."/>
            <person name="Valero-Jimenez C.A."/>
            <person name="Min B."/>
            <person name="Choi I.G."/>
            <person name="Lipzen A."/>
            <person name="Daum C.G."/>
            <person name="Aanen D.K."/>
            <person name="Tsang A."/>
            <person name="Henrissat B."/>
            <person name="Bilanenko E.N."/>
            <person name="de Vries R.P."/>
            <person name="van Kan J.A.L."/>
            <person name="Grigoriev I.V."/>
            <person name="Debets A.J.M."/>
        </authorList>
    </citation>
    <scope>NUCLEOTIDE SEQUENCE [LARGE SCALE GENOMIC DNA]</scope>
    <source>
        <strain evidence="1 2">F11</strain>
    </source>
</reference>
<keyword evidence="2" id="KW-1185">Reference proteome</keyword>